<dbReference type="InterPro" id="IPR023298">
    <property type="entry name" value="ATPase_P-typ_TM_dom_sf"/>
</dbReference>
<gene>
    <name evidence="2" type="ORF">BGZ65_000044</name>
</gene>
<keyword evidence="3" id="KW-1185">Reference proteome</keyword>
<sequence length="128" mass="13959">MTQDSASKEPLLQHQNGSAGQNGSAEQQRTFTSSGEFSLTVQDLEPLTDPTNPTLPHQLGGIEKICEGLKVDPKVGLRSDEASESSLGKSDQPKFEARSKHFGRNILPTVQSATFFQLVKNAYNDRTL</sequence>
<dbReference type="Proteomes" id="UP000749646">
    <property type="component" value="Unassembled WGS sequence"/>
</dbReference>
<feature type="compositionally biased region" description="Polar residues" evidence="1">
    <location>
        <begin position="13"/>
        <end position="41"/>
    </location>
</feature>
<evidence type="ECO:0000313" key="2">
    <source>
        <dbReference type="EMBL" id="KAF9916994.1"/>
    </source>
</evidence>
<dbReference type="AlphaFoldDB" id="A0A9P6IHZ9"/>
<protein>
    <submittedName>
        <fullName evidence="2">Uncharacterized protein</fullName>
    </submittedName>
</protein>
<feature type="region of interest" description="Disordered" evidence="1">
    <location>
        <begin position="1"/>
        <end position="59"/>
    </location>
</feature>
<dbReference type="SUPFAM" id="SSF81665">
    <property type="entry name" value="Calcium ATPase, transmembrane domain M"/>
    <property type="match status" value="1"/>
</dbReference>
<evidence type="ECO:0000313" key="3">
    <source>
        <dbReference type="Proteomes" id="UP000749646"/>
    </source>
</evidence>
<organism evidence="2 3">
    <name type="scientific">Modicella reniformis</name>
    <dbReference type="NCBI Taxonomy" id="1440133"/>
    <lineage>
        <taxon>Eukaryota</taxon>
        <taxon>Fungi</taxon>
        <taxon>Fungi incertae sedis</taxon>
        <taxon>Mucoromycota</taxon>
        <taxon>Mortierellomycotina</taxon>
        <taxon>Mortierellomycetes</taxon>
        <taxon>Mortierellales</taxon>
        <taxon>Mortierellaceae</taxon>
        <taxon>Modicella</taxon>
    </lineage>
</organism>
<comment type="caution">
    <text evidence="2">The sequence shown here is derived from an EMBL/GenBank/DDBJ whole genome shotgun (WGS) entry which is preliminary data.</text>
</comment>
<proteinExistence type="predicted"/>
<reference evidence="2" key="1">
    <citation type="journal article" date="2020" name="Fungal Divers.">
        <title>Resolving the Mortierellaceae phylogeny through synthesis of multi-gene phylogenetics and phylogenomics.</title>
        <authorList>
            <person name="Vandepol N."/>
            <person name="Liber J."/>
            <person name="Desiro A."/>
            <person name="Na H."/>
            <person name="Kennedy M."/>
            <person name="Barry K."/>
            <person name="Grigoriev I.V."/>
            <person name="Miller A.N."/>
            <person name="O'Donnell K."/>
            <person name="Stajich J.E."/>
            <person name="Bonito G."/>
        </authorList>
    </citation>
    <scope>NUCLEOTIDE SEQUENCE</scope>
    <source>
        <strain evidence="2">MES-2147</strain>
    </source>
</reference>
<dbReference type="OrthoDB" id="3352408at2759"/>
<name>A0A9P6IHZ9_9FUNG</name>
<dbReference type="EMBL" id="JAAAHW010011868">
    <property type="protein sequence ID" value="KAF9916994.1"/>
    <property type="molecule type" value="Genomic_DNA"/>
</dbReference>
<accession>A0A9P6IHZ9</accession>
<feature type="non-terminal residue" evidence="2">
    <location>
        <position position="128"/>
    </location>
</feature>
<evidence type="ECO:0000256" key="1">
    <source>
        <dbReference type="SAM" id="MobiDB-lite"/>
    </source>
</evidence>